<dbReference type="EMBL" id="BGZK01001645">
    <property type="protein sequence ID" value="GBP83868.1"/>
    <property type="molecule type" value="Genomic_DNA"/>
</dbReference>
<dbReference type="GO" id="GO:0016020">
    <property type="term" value="C:membrane"/>
    <property type="evidence" value="ECO:0007669"/>
    <property type="project" value="UniProtKB-SubCell"/>
</dbReference>
<evidence type="ECO:0000256" key="5">
    <source>
        <dbReference type="SAM" id="MobiDB-lite"/>
    </source>
</evidence>
<evidence type="ECO:0000313" key="8">
    <source>
        <dbReference type="EMBL" id="GBP83868.1"/>
    </source>
</evidence>
<dbReference type="InterPro" id="IPR036259">
    <property type="entry name" value="MFS_trans_sf"/>
</dbReference>
<dbReference type="PROSITE" id="PS50850">
    <property type="entry name" value="MFS"/>
    <property type="match status" value="1"/>
</dbReference>
<dbReference type="AlphaFoldDB" id="A0A4C1Z7L3"/>
<dbReference type="SUPFAM" id="SSF103473">
    <property type="entry name" value="MFS general substrate transporter"/>
    <property type="match status" value="1"/>
</dbReference>
<dbReference type="Pfam" id="PF00083">
    <property type="entry name" value="Sugar_tr"/>
    <property type="match status" value="1"/>
</dbReference>
<dbReference type="InterPro" id="IPR005829">
    <property type="entry name" value="Sugar_transporter_CS"/>
</dbReference>
<dbReference type="STRING" id="151549.A0A4C1Z7L3"/>
<comment type="subcellular location">
    <subcellularLocation>
        <location evidence="1">Membrane</location>
        <topology evidence="1">Multi-pass membrane protein</topology>
    </subcellularLocation>
</comment>
<evidence type="ECO:0000313" key="9">
    <source>
        <dbReference type="Proteomes" id="UP000299102"/>
    </source>
</evidence>
<dbReference type="GO" id="GO:0022857">
    <property type="term" value="F:transmembrane transporter activity"/>
    <property type="evidence" value="ECO:0007669"/>
    <property type="project" value="InterPro"/>
</dbReference>
<evidence type="ECO:0000256" key="4">
    <source>
        <dbReference type="ARBA" id="ARBA00023136"/>
    </source>
</evidence>
<feature type="transmembrane region" description="Helical" evidence="6">
    <location>
        <begin position="148"/>
        <end position="166"/>
    </location>
</feature>
<protein>
    <submittedName>
        <fullName evidence="8">Solute carrier family 22 member 3</fullName>
    </submittedName>
</protein>
<feature type="domain" description="Major facilitator superfamily (MFS) profile" evidence="7">
    <location>
        <begin position="74"/>
        <end position="407"/>
    </location>
</feature>
<dbReference type="PROSITE" id="PS00216">
    <property type="entry name" value="SUGAR_TRANSPORT_1"/>
    <property type="match status" value="1"/>
</dbReference>
<dbReference type="Gene3D" id="1.20.1250.20">
    <property type="entry name" value="MFS general substrate transporter like domains"/>
    <property type="match status" value="1"/>
</dbReference>
<feature type="region of interest" description="Disordered" evidence="5">
    <location>
        <begin position="379"/>
        <end position="407"/>
    </location>
</feature>
<sequence>MPVYHSFVNFHHEPHGPDVFGRRRRRTSLTQFISQISSTTCRIPECESSGNATKWLQFALPEVKGSHSRCTRHPVIANRTDCAAHSFDNTMEERCTEFVYDDEDSIVREFDLGCQDWKRTLVGSVHNAGLFISLPLTGLISDRYGRKIALPLAAFMNGIFGIIRSFSVNYTMLLAFEFLEAAFGAGAYTTAFVLAMEIVGPKDRVFLNTLINAVYVFGLITLAGLAWALQNWRILLLTIYTPSLFVLSYLWILNESVRWLLSKGRNDEAANILNKAAAMNKVDLNDHVTSSMFELRSNTDKVEDSKDADGGGEGGQKSVEQFVRSGAPTAHNGNRIWSVTLRERSLGAETVRGLGVQTMQYAGAYHRDERKRGITGAARYTLRGTTHTHTRAKSDTPERSSKKHSTQ</sequence>
<keyword evidence="3 6" id="KW-1133">Transmembrane helix</keyword>
<evidence type="ECO:0000256" key="2">
    <source>
        <dbReference type="ARBA" id="ARBA00022692"/>
    </source>
</evidence>
<dbReference type="InterPro" id="IPR020846">
    <property type="entry name" value="MFS_dom"/>
</dbReference>
<dbReference type="OrthoDB" id="2261376at2759"/>
<evidence type="ECO:0000256" key="3">
    <source>
        <dbReference type="ARBA" id="ARBA00022989"/>
    </source>
</evidence>
<gene>
    <name evidence="8" type="primary">Slc22a3</name>
    <name evidence="8" type="ORF">EVAR_65687_1</name>
</gene>
<reference evidence="8 9" key="1">
    <citation type="journal article" date="2019" name="Commun. Biol.">
        <title>The bagworm genome reveals a unique fibroin gene that provides high tensile strength.</title>
        <authorList>
            <person name="Kono N."/>
            <person name="Nakamura H."/>
            <person name="Ohtoshi R."/>
            <person name="Tomita M."/>
            <person name="Numata K."/>
            <person name="Arakawa K."/>
        </authorList>
    </citation>
    <scope>NUCLEOTIDE SEQUENCE [LARGE SCALE GENOMIC DNA]</scope>
</reference>
<keyword evidence="2 6" id="KW-0812">Transmembrane</keyword>
<organism evidence="8 9">
    <name type="scientific">Eumeta variegata</name>
    <name type="common">Bagworm moth</name>
    <name type="synonym">Eumeta japonica</name>
    <dbReference type="NCBI Taxonomy" id="151549"/>
    <lineage>
        <taxon>Eukaryota</taxon>
        <taxon>Metazoa</taxon>
        <taxon>Ecdysozoa</taxon>
        <taxon>Arthropoda</taxon>
        <taxon>Hexapoda</taxon>
        <taxon>Insecta</taxon>
        <taxon>Pterygota</taxon>
        <taxon>Neoptera</taxon>
        <taxon>Endopterygota</taxon>
        <taxon>Lepidoptera</taxon>
        <taxon>Glossata</taxon>
        <taxon>Ditrysia</taxon>
        <taxon>Tineoidea</taxon>
        <taxon>Psychidae</taxon>
        <taxon>Oiketicinae</taxon>
        <taxon>Eumeta</taxon>
    </lineage>
</organism>
<feature type="compositionally biased region" description="Basic and acidic residues" evidence="5">
    <location>
        <begin position="298"/>
        <end position="309"/>
    </location>
</feature>
<evidence type="ECO:0000256" key="6">
    <source>
        <dbReference type="SAM" id="Phobius"/>
    </source>
</evidence>
<keyword evidence="4 6" id="KW-0472">Membrane</keyword>
<dbReference type="PANTHER" id="PTHR24064">
    <property type="entry name" value="SOLUTE CARRIER FAMILY 22 MEMBER"/>
    <property type="match status" value="1"/>
</dbReference>
<feature type="transmembrane region" description="Helical" evidence="6">
    <location>
        <begin position="172"/>
        <end position="194"/>
    </location>
</feature>
<keyword evidence="9" id="KW-1185">Reference proteome</keyword>
<dbReference type="Proteomes" id="UP000299102">
    <property type="component" value="Unassembled WGS sequence"/>
</dbReference>
<accession>A0A4C1Z7L3</accession>
<proteinExistence type="predicted"/>
<dbReference type="InterPro" id="IPR005828">
    <property type="entry name" value="MFS_sugar_transport-like"/>
</dbReference>
<comment type="caution">
    <text evidence="8">The sequence shown here is derived from an EMBL/GenBank/DDBJ whole genome shotgun (WGS) entry which is preliminary data.</text>
</comment>
<feature type="transmembrane region" description="Helical" evidence="6">
    <location>
        <begin position="234"/>
        <end position="253"/>
    </location>
</feature>
<feature type="transmembrane region" description="Helical" evidence="6">
    <location>
        <begin position="206"/>
        <end position="228"/>
    </location>
</feature>
<feature type="region of interest" description="Disordered" evidence="5">
    <location>
        <begin position="298"/>
        <end position="318"/>
    </location>
</feature>
<name>A0A4C1Z7L3_EUMVA</name>
<evidence type="ECO:0000259" key="7">
    <source>
        <dbReference type="PROSITE" id="PS50850"/>
    </source>
</evidence>
<evidence type="ECO:0000256" key="1">
    <source>
        <dbReference type="ARBA" id="ARBA00004141"/>
    </source>
</evidence>